<comment type="caution">
    <text evidence="3">The sequence shown here is derived from an EMBL/GenBank/DDBJ whole genome shotgun (WGS) entry which is preliminary data.</text>
</comment>
<dbReference type="EMBL" id="AGNL01010241">
    <property type="protein sequence ID" value="EJK69309.1"/>
    <property type="molecule type" value="Genomic_DNA"/>
</dbReference>
<dbReference type="eggNOG" id="ENOG502SH8X">
    <property type="taxonomic scope" value="Eukaryota"/>
</dbReference>
<evidence type="ECO:0000313" key="3">
    <source>
        <dbReference type="EMBL" id="EJK69309.1"/>
    </source>
</evidence>
<feature type="compositionally biased region" description="Low complexity" evidence="2">
    <location>
        <begin position="179"/>
        <end position="189"/>
    </location>
</feature>
<feature type="non-terminal residue" evidence="3">
    <location>
        <position position="1"/>
    </location>
</feature>
<dbReference type="OrthoDB" id="46074at2759"/>
<reference evidence="3 4" key="1">
    <citation type="journal article" date="2012" name="Genome Biol.">
        <title>Genome and low-iron response of an oceanic diatom adapted to chronic iron limitation.</title>
        <authorList>
            <person name="Lommer M."/>
            <person name="Specht M."/>
            <person name="Roy A.S."/>
            <person name="Kraemer L."/>
            <person name="Andreson R."/>
            <person name="Gutowska M.A."/>
            <person name="Wolf J."/>
            <person name="Bergner S.V."/>
            <person name="Schilhabel M.B."/>
            <person name="Klostermeier U.C."/>
            <person name="Beiko R.G."/>
            <person name="Rosenstiel P."/>
            <person name="Hippler M."/>
            <person name="Laroche J."/>
        </authorList>
    </citation>
    <scope>NUCLEOTIDE SEQUENCE [LARGE SCALE GENOMIC DNA]</scope>
    <source>
        <strain evidence="3 4">CCMP1005</strain>
    </source>
</reference>
<protein>
    <submittedName>
        <fullName evidence="3">Uncharacterized protein</fullName>
    </submittedName>
</protein>
<feature type="region of interest" description="Disordered" evidence="2">
    <location>
        <begin position="160"/>
        <end position="232"/>
    </location>
</feature>
<organism evidence="3 4">
    <name type="scientific">Thalassiosira oceanica</name>
    <name type="common">Marine diatom</name>
    <dbReference type="NCBI Taxonomy" id="159749"/>
    <lineage>
        <taxon>Eukaryota</taxon>
        <taxon>Sar</taxon>
        <taxon>Stramenopiles</taxon>
        <taxon>Ochrophyta</taxon>
        <taxon>Bacillariophyta</taxon>
        <taxon>Coscinodiscophyceae</taxon>
        <taxon>Thalassiosirophycidae</taxon>
        <taxon>Thalassiosirales</taxon>
        <taxon>Thalassiosiraceae</taxon>
        <taxon>Thalassiosira</taxon>
    </lineage>
</organism>
<keyword evidence="4" id="KW-1185">Reference proteome</keyword>
<proteinExistence type="predicted"/>
<evidence type="ECO:0000256" key="2">
    <source>
        <dbReference type="SAM" id="MobiDB-lite"/>
    </source>
</evidence>
<accession>K0SWG5</accession>
<name>K0SWG5_THAOC</name>
<dbReference type="Proteomes" id="UP000266841">
    <property type="component" value="Unassembled WGS sequence"/>
</dbReference>
<gene>
    <name evidence="3" type="ORF">THAOC_09443</name>
</gene>
<feature type="region of interest" description="Disordered" evidence="2">
    <location>
        <begin position="83"/>
        <end position="116"/>
    </location>
</feature>
<keyword evidence="1" id="KW-0175">Coiled coil</keyword>
<feature type="compositionally biased region" description="Basic and acidic residues" evidence="2">
    <location>
        <begin position="210"/>
        <end position="232"/>
    </location>
</feature>
<feature type="coiled-coil region" evidence="1">
    <location>
        <begin position="307"/>
        <end position="334"/>
    </location>
</feature>
<dbReference type="OMA" id="MEHISYL"/>
<feature type="compositionally biased region" description="Basic and acidic residues" evidence="2">
    <location>
        <begin position="83"/>
        <end position="94"/>
    </location>
</feature>
<evidence type="ECO:0000256" key="1">
    <source>
        <dbReference type="SAM" id="Coils"/>
    </source>
</evidence>
<dbReference type="AlphaFoldDB" id="K0SWG5"/>
<evidence type="ECO:0000313" key="4">
    <source>
        <dbReference type="Proteomes" id="UP000266841"/>
    </source>
</evidence>
<sequence>SGPDTAFGDHDFWRYESHTFDSRPTYKTPKEVMLENFEELAYLQANKADGYWTEDRVAEAEAKEQRARLRAVVREEGRRSLLNKQRELMRDAYRQDNSNSGKGGTGRLPPTAMPAPNLDYLADYEAQEREGAKILLEDPARFFYFERDLPGRDNIAGLHASEQASEDAGDGPAAGGGPDATASSSGSASLGRPVGLRNPFYGIAPFPLRMGRELPKDTRTEKEKKRDERQERMRAAAEEAAVAARTGTSYEVAMAAEEDLEDGSEDVDYDAAEEAAEKELWAEQEGEWDETDRRVFEATPPKDRITTEEVDWLIERLQAKADSLKERLDFDEKMRRREVEARAVTAVESIDDVDRDTMIDLGYDMAAVEDLIRGLTPEQTSMLEGIDFAGREGVTAEQMAAELSGVPGLSVAQIEMLVAMEMRALADERLKKATGAS</sequence>